<sequence>MEIELSELREKNGELNQIVEEALMARKTKEDEVKRLQSAVAEQKKENAALINSIDPEMRDAYEQLKEEAEGLKAQVREKQKDLQEVAAAKAKLDEEVAKSPLKHEAVLLYERLNELITKKNDIEREMKSEGTPEDLRERFVDQIKKINEGIGVIQKQ</sequence>
<keyword evidence="3" id="KW-1185">Reference proteome</keyword>
<comment type="caution">
    <text evidence="2">The sequence shown here is derived from an EMBL/GenBank/DDBJ whole genome shotgun (WGS) entry which is preliminary data.</text>
</comment>
<evidence type="ECO:0000313" key="3">
    <source>
        <dbReference type="Proteomes" id="UP000298663"/>
    </source>
</evidence>
<gene>
    <name evidence="2" type="ORF">L596_002346</name>
</gene>
<dbReference type="GO" id="GO:0048487">
    <property type="term" value="F:beta-tubulin binding"/>
    <property type="evidence" value="ECO:0007669"/>
    <property type="project" value="InterPro"/>
</dbReference>
<reference evidence="2 3" key="1">
    <citation type="journal article" date="2015" name="Genome Biol.">
        <title>Comparative genomics of Steinernema reveals deeply conserved gene regulatory networks.</title>
        <authorList>
            <person name="Dillman A.R."/>
            <person name="Macchietto M."/>
            <person name="Porter C.F."/>
            <person name="Rogers A."/>
            <person name="Williams B."/>
            <person name="Antoshechkin I."/>
            <person name="Lee M.M."/>
            <person name="Goodwin Z."/>
            <person name="Lu X."/>
            <person name="Lewis E.E."/>
            <person name="Goodrich-Blair H."/>
            <person name="Stock S.P."/>
            <person name="Adams B.J."/>
            <person name="Sternberg P.W."/>
            <person name="Mortazavi A."/>
        </authorList>
    </citation>
    <scope>NUCLEOTIDE SEQUENCE [LARGE SCALE GENOMIC DNA]</scope>
    <source>
        <strain evidence="2 3">ALL</strain>
    </source>
</reference>
<dbReference type="PANTHER" id="PTHR31432:SF0">
    <property type="entry name" value="INTRAFLAGELLAR TRANSPORT PROTEIN 74 HOMOLOG"/>
    <property type="match status" value="1"/>
</dbReference>
<dbReference type="GO" id="GO:0035735">
    <property type="term" value="P:intraciliary transport involved in cilium assembly"/>
    <property type="evidence" value="ECO:0007669"/>
    <property type="project" value="TreeGrafter"/>
</dbReference>
<dbReference type="InterPro" id="IPR029602">
    <property type="entry name" value="IFT74"/>
</dbReference>
<evidence type="ECO:0000256" key="1">
    <source>
        <dbReference type="SAM" id="Coils"/>
    </source>
</evidence>
<organism evidence="2 3">
    <name type="scientific">Steinernema carpocapsae</name>
    <name type="common">Entomopathogenic nematode</name>
    <dbReference type="NCBI Taxonomy" id="34508"/>
    <lineage>
        <taxon>Eukaryota</taxon>
        <taxon>Metazoa</taxon>
        <taxon>Ecdysozoa</taxon>
        <taxon>Nematoda</taxon>
        <taxon>Chromadorea</taxon>
        <taxon>Rhabditida</taxon>
        <taxon>Tylenchina</taxon>
        <taxon>Panagrolaimomorpha</taxon>
        <taxon>Strongyloidoidea</taxon>
        <taxon>Steinernematidae</taxon>
        <taxon>Steinernema</taxon>
    </lineage>
</organism>
<dbReference type="EMBL" id="CM016762">
    <property type="protein sequence ID" value="TMS34833.1"/>
    <property type="molecule type" value="Genomic_DNA"/>
</dbReference>
<evidence type="ECO:0000313" key="2">
    <source>
        <dbReference type="EMBL" id="TMS34833.1"/>
    </source>
</evidence>
<protein>
    <submittedName>
        <fullName evidence="2">Uncharacterized protein</fullName>
    </submittedName>
</protein>
<proteinExistence type="predicted"/>
<dbReference type="Proteomes" id="UP000298663">
    <property type="component" value="Chromosome X"/>
</dbReference>
<feature type="coiled-coil region" evidence="1">
    <location>
        <begin position="5"/>
        <end position="126"/>
    </location>
</feature>
<name>A0A4V6I7D4_STECR</name>
<dbReference type="GO" id="GO:0005929">
    <property type="term" value="C:cilium"/>
    <property type="evidence" value="ECO:0007669"/>
    <property type="project" value="TreeGrafter"/>
</dbReference>
<dbReference type="AlphaFoldDB" id="A0A4V6I7D4"/>
<dbReference type="GO" id="GO:0030992">
    <property type="term" value="C:intraciliary transport particle B"/>
    <property type="evidence" value="ECO:0007669"/>
    <property type="project" value="InterPro"/>
</dbReference>
<dbReference type="EMBL" id="AZBU02000001">
    <property type="protein sequence ID" value="TMS34833.1"/>
    <property type="molecule type" value="Genomic_DNA"/>
</dbReference>
<reference evidence="2 3" key="2">
    <citation type="journal article" date="2019" name="G3 (Bethesda)">
        <title>Hybrid Assembly of the Genome of the Entomopathogenic Nematode Steinernema carpocapsae Identifies the X-Chromosome.</title>
        <authorList>
            <person name="Serra L."/>
            <person name="Macchietto M."/>
            <person name="Macias-Munoz A."/>
            <person name="McGill C.J."/>
            <person name="Rodriguez I.M."/>
            <person name="Rodriguez B."/>
            <person name="Murad R."/>
            <person name="Mortazavi A."/>
        </authorList>
    </citation>
    <scope>NUCLEOTIDE SEQUENCE [LARGE SCALE GENOMIC DNA]</scope>
    <source>
        <strain evidence="2 3">ALL</strain>
    </source>
</reference>
<keyword evidence="1" id="KW-0175">Coiled coil</keyword>
<dbReference type="PANTHER" id="PTHR31432">
    <property type="entry name" value="INTRAFLAGELLAR TRANSPORT PROTEIN 74 HOMOLOG"/>
    <property type="match status" value="1"/>
</dbReference>
<dbReference type="OrthoDB" id="444379at2759"/>
<accession>A0A4V6I7D4</accession>